<evidence type="ECO:0008006" key="2">
    <source>
        <dbReference type="Google" id="ProtNLM"/>
    </source>
</evidence>
<proteinExistence type="predicted"/>
<sequence>QNSPFTDSRRPVRGALKNAVYADAYRAVLAVIERDERGGASPESIARLVERILRKRSPRVRYTTGAAFQRLAAGLKRILPSRFFEWGLMKYYRLG</sequence>
<dbReference type="EMBL" id="BARS01040886">
    <property type="protein sequence ID" value="GAG40336.1"/>
    <property type="molecule type" value="Genomic_DNA"/>
</dbReference>
<evidence type="ECO:0000313" key="1">
    <source>
        <dbReference type="EMBL" id="GAG40336.1"/>
    </source>
</evidence>
<reference evidence="1" key="1">
    <citation type="journal article" date="2014" name="Front. Microbiol.">
        <title>High frequency of phylogenetically diverse reductive dehalogenase-homologous genes in deep subseafloor sedimentary metagenomes.</title>
        <authorList>
            <person name="Kawai M."/>
            <person name="Futagami T."/>
            <person name="Toyoda A."/>
            <person name="Takaki Y."/>
            <person name="Nishi S."/>
            <person name="Hori S."/>
            <person name="Arai W."/>
            <person name="Tsubouchi T."/>
            <person name="Morono Y."/>
            <person name="Uchiyama I."/>
            <person name="Ito T."/>
            <person name="Fujiyama A."/>
            <person name="Inagaki F."/>
            <person name="Takami H."/>
        </authorList>
    </citation>
    <scope>NUCLEOTIDE SEQUENCE</scope>
    <source>
        <strain evidence="1">Expedition CK06-06</strain>
    </source>
</reference>
<comment type="caution">
    <text evidence="1">The sequence shown here is derived from an EMBL/GenBank/DDBJ whole genome shotgun (WGS) entry which is preliminary data.</text>
</comment>
<organism evidence="1">
    <name type="scientific">marine sediment metagenome</name>
    <dbReference type="NCBI Taxonomy" id="412755"/>
    <lineage>
        <taxon>unclassified sequences</taxon>
        <taxon>metagenomes</taxon>
        <taxon>ecological metagenomes</taxon>
    </lineage>
</organism>
<protein>
    <recommendedName>
        <fullName evidence="2">Short-chain dehydrogenase/reductase SDR</fullName>
    </recommendedName>
</protein>
<dbReference type="AlphaFoldDB" id="X0YUM0"/>
<gene>
    <name evidence="1" type="ORF">S01H1_62264</name>
</gene>
<accession>X0YUM0</accession>
<feature type="non-terminal residue" evidence="1">
    <location>
        <position position="1"/>
    </location>
</feature>
<name>X0YUM0_9ZZZZ</name>